<evidence type="ECO:0000256" key="5">
    <source>
        <dbReference type="ARBA" id="ARBA00023212"/>
    </source>
</evidence>
<dbReference type="EMBL" id="QPFP01000004">
    <property type="protein sequence ID" value="TEB37617.1"/>
    <property type="molecule type" value="Genomic_DNA"/>
</dbReference>
<dbReference type="InterPro" id="IPR027267">
    <property type="entry name" value="AH/BAR_dom_sf"/>
</dbReference>
<feature type="compositionally biased region" description="Polar residues" evidence="8">
    <location>
        <begin position="506"/>
        <end position="516"/>
    </location>
</feature>
<feature type="region of interest" description="Disordered" evidence="8">
    <location>
        <begin position="625"/>
        <end position="948"/>
    </location>
</feature>
<evidence type="ECO:0000313" key="11">
    <source>
        <dbReference type="EMBL" id="TEB37617.1"/>
    </source>
</evidence>
<name>A0A4Y7TTV9_COPMI</name>
<dbReference type="PRINTS" id="PR00452">
    <property type="entry name" value="SH3DOMAIN"/>
</dbReference>
<dbReference type="OrthoDB" id="19092at2759"/>
<dbReference type="FunFam" id="2.30.30.40:FF:000312">
    <property type="entry name" value="Related to Cell division control protein 15"/>
    <property type="match status" value="1"/>
</dbReference>
<evidence type="ECO:0008006" key="13">
    <source>
        <dbReference type="Google" id="ProtNLM"/>
    </source>
</evidence>
<keyword evidence="3" id="KW-0963">Cytoplasm</keyword>
<dbReference type="SUPFAM" id="SSF50044">
    <property type="entry name" value="SH3-domain"/>
    <property type="match status" value="1"/>
</dbReference>
<evidence type="ECO:0000256" key="1">
    <source>
        <dbReference type="ARBA" id="ARBA00004245"/>
    </source>
</evidence>
<keyword evidence="5" id="KW-0206">Cytoskeleton</keyword>
<dbReference type="PROSITE" id="PS50002">
    <property type="entry name" value="SH3"/>
    <property type="match status" value="1"/>
</dbReference>
<feature type="compositionally biased region" description="Low complexity" evidence="8">
    <location>
        <begin position="827"/>
        <end position="840"/>
    </location>
</feature>
<dbReference type="SMART" id="SM00326">
    <property type="entry name" value="SH3"/>
    <property type="match status" value="1"/>
</dbReference>
<keyword evidence="12" id="KW-1185">Reference proteome</keyword>
<evidence type="ECO:0000256" key="2">
    <source>
        <dbReference type="ARBA" id="ARBA00022443"/>
    </source>
</evidence>
<feature type="compositionally biased region" description="Pro residues" evidence="8">
    <location>
        <begin position="783"/>
        <end position="792"/>
    </location>
</feature>
<dbReference type="PANTHER" id="PTHR23065:SF7">
    <property type="entry name" value="NOSTRIN, ISOFORM H"/>
    <property type="match status" value="1"/>
</dbReference>
<feature type="compositionally biased region" description="Low complexity" evidence="8">
    <location>
        <begin position="758"/>
        <end position="782"/>
    </location>
</feature>
<accession>A0A4Y7TTV9</accession>
<evidence type="ECO:0000313" key="12">
    <source>
        <dbReference type="Proteomes" id="UP000298030"/>
    </source>
</evidence>
<dbReference type="SMART" id="SM00055">
    <property type="entry name" value="FCH"/>
    <property type="match status" value="1"/>
</dbReference>
<evidence type="ECO:0000256" key="7">
    <source>
        <dbReference type="PROSITE-ProRule" id="PRU01077"/>
    </source>
</evidence>
<dbReference type="Pfam" id="PF00611">
    <property type="entry name" value="FCH"/>
    <property type="match status" value="1"/>
</dbReference>
<dbReference type="SUPFAM" id="SSF103657">
    <property type="entry name" value="BAR/IMD domain-like"/>
    <property type="match status" value="1"/>
</dbReference>
<feature type="compositionally biased region" description="Low complexity" evidence="8">
    <location>
        <begin position="310"/>
        <end position="322"/>
    </location>
</feature>
<dbReference type="InterPro" id="IPR001060">
    <property type="entry name" value="FCH_dom"/>
</dbReference>
<dbReference type="InterPro" id="IPR031160">
    <property type="entry name" value="F_BAR_dom"/>
</dbReference>
<dbReference type="CDD" id="cd07651">
    <property type="entry name" value="F-BAR_PombeCdc15_like"/>
    <property type="match status" value="1"/>
</dbReference>
<dbReference type="GO" id="GO:0009898">
    <property type="term" value="C:cytoplasmic side of plasma membrane"/>
    <property type="evidence" value="ECO:0007669"/>
    <property type="project" value="TreeGrafter"/>
</dbReference>
<feature type="compositionally biased region" description="Low complexity" evidence="8">
    <location>
        <begin position="899"/>
        <end position="924"/>
    </location>
</feature>
<dbReference type="PROSITE" id="PS51741">
    <property type="entry name" value="F_BAR"/>
    <property type="match status" value="1"/>
</dbReference>
<dbReference type="InterPro" id="IPR001452">
    <property type="entry name" value="SH3_domain"/>
</dbReference>
<dbReference type="InterPro" id="IPR036028">
    <property type="entry name" value="SH3-like_dom_sf"/>
</dbReference>
<dbReference type="Gene3D" id="2.30.30.40">
    <property type="entry name" value="SH3 Domains"/>
    <property type="match status" value="1"/>
</dbReference>
<keyword evidence="4" id="KW-0597">Phosphoprotein</keyword>
<dbReference type="STRING" id="71717.A0A4Y7TTV9"/>
<keyword evidence="2 6" id="KW-0728">SH3 domain</keyword>
<evidence type="ECO:0000256" key="4">
    <source>
        <dbReference type="ARBA" id="ARBA00022553"/>
    </source>
</evidence>
<dbReference type="AlphaFoldDB" id="A0A4Y7TTV9"/>
<dbReference type="PRINTS" id="PR00499">
    <property type="entry name" value="P67PHOX"/>
</dbReference>
<dbReference type="Pfam" id="PF00018">
    <property type="entry name" value="SH3_1"/>
    <property type="match status" value="1"/>
</dbReference>
<evidence type="ECO:0000259" key="9">
    <source>
        <dbReference type="PROSITE" id="PS50002"/>
    </source>
</evidence>
<evidence type="ECO:0000256" key="8">
    <source>
        <dbReference type="SAM" id="MobiDB-lite"/>
    </source>
</evidence>
<dbReference type="PANTHER" id="PTHR23065">
    <property type="entry name" value="PROLINE-SERINE-THREONINE PHOSPHATASE INTERACTING PROTEIN 1"/>
    <property type="match status" value="1"/>
</dbReference>
<feature type="compositionally biased region" description="Basic and acidic residues" evidence="8">
    <location>
        <begin position="327"/>
        <end position="337"/>
    </location>
</feature>
<sequence length="1013" mass="110413">MTARRQASTTSLSKYIQGSPVFLDRNLDFCNAFWGLGDGGVDVLFARMRGATRTVEELRNYWKERASIEEDYAKRMGKLAKVALGRDEIGDMRIALDTVKQETERQAQYHQTLAHQLRTELESPAAAFHSRQLQHKKQQQAAIEKEFKAKQAQEAHVNKSREKYEADCVRINSFTAQSSLVQGKDLEKIMVKLERAQQTVQVNEKEFFNFTKVLQETTQKWEQSWKAFCDSCQDLEEERLEFMKDNMWTYTNEVSTVCVADDESCEKVRLALEQMEAEVEMGNFVRDYGTGNDLPNPPQFINFNTPDAIPSSASRPSTRPASFIRSSTRELPPREPVEPAEDEPSVNTAGIGAGGSRHSMALDPASLPGQDSRPRSGSSAVNGQQPYLNGGPSSARPNPSPEPSSNRTSVHRKPTMSAQAPATVPAPSQRVPHDPMTEPIDPNAETFIKVGANAYRVDLSRDPQQQSPLPAVQRSAPASPVKPSTTAKKQDGSIDPLQKQLLELQNAVSSTGSMRRNTLHRHSIGEGLKPASPVPPPSSSPAAPKSLSPPGPPPVRTNRSPSPSRDYRNSADLVVGAHPSAPASSRPASPNPPTAAFMLPPGHQAQPPGTEGITGVLADYQQSLPGERKSISRSNSFNRPASAQAHGHNPQRSAGSINVPIQGSNANQVQDLHRPNSRMGHVGIGAYGGSRSNSPLPQSRGPSPAPIAPSAPFVPPTGRKSLVSPAQNIVRAPSPNSVGISLDPNGRVLHDELAQGYQPPAQAHRQSQPPQQRPPSQIQQPAYHPPPAPSPQQQPVQRRSSYVPSASNIPPPAPPQIYAVTPPPITPANAYQAPAPAQPAYAPPPANHPTYTPPSQLLYQQQQPAAPQQPAYQQPPQQPVNAYGQPGRNGSAMGNYYEPPQQQYPTQRQPATTQPPYQPPAQQQWNSSPAVRRTPSPQPPPQPTTEDGSTILFYVKALYDYAATIDEEFDFQAGDIIAVTSTPEDGWWTGELLDEARRQRGRNVFPSNFVCLF</sequence>
<feature type="domain" description="SH3" evidence="9">
    <location>
        <begin position="950"/>
        <end position="1013"/>
    </location>
</feature>
<dbReference type="Gene3D" id="1.20.1270.60">
    <property type="entry name" value="Arfaptin homology (AH) domain/BAR domain"/>
    <property type="match status" value="1"/>
</dbReference>
<dbReference type="Proteomes" id="UP000298030">
    <property type="component" value="Unassembled WGS sequence"/>
</dbReference>
<reference evidence="11 12" key="1">
    <citation type="journal article" date="2019" name="Nat. Ecol. Evol.">
        <title>Megaphylogeny resolves global patterns of mushroom evolution.</title>
        <authorList>
            <person name="Varga T."/>
            <person name="Krizsan K."/>
            <person name="Foldi C."/>
            <person name="Dima B."/>
            <person name="Sanchez-Garcia M."/>
            <person name="Sanchez-Ramirez S."/>
            <person name="Szollosi G.J."/>
            <person name="Szarkandi J.G."/>
            <person name="Papp V."/>
            <person name="Albert L."/>
            <person name="Andreopoulos W."/>
            <person name="Angelini C."/>
            <person name="Antonin V."/>
            <person name="Barry K.W."/>
            <person name="Bougher N.L."/>
            <person name="Buchanan P."/>
            <person name="Buyck B."/>
            <person name="Bense V."/>
            <person name="Catcheside P."/>
            <person name="Chovatia M."/>
            <person name="Cooper J."/>
            <person name="Damon W."/>
            <person name="Desjardin D."/>
            <person name="Finy P."/>
            <person name="Geml J."/>
            <person name="Haridas S."/>
            <person name="Hughes K."/>
            <person name="Justo A."/>
            <person name="Karasinski D."/>
            <person name="Kautmanova I."/>
            <person name="Kiss B."/>
            <person name="Kocsube S."/>
            <person name="Kotiranta H."/>
            <person name="LaButti K.M."/>
            <person name="Lechner B.E."/>
            <person name="Liimatainen K."/>
            <person name="Lipzen A."/>
            <person name="Lukacs Z."/>
            <person name="Mihaltcheva S."/>
            <person name="Morgado L.N."/>
            <person name="Niskanen T."/>
            <person name="Noordeloos M.E."/>
            <person name="Ohm R.A."/>
            <person name="Ortiz-Santana B."/>
            <person name="Ovrebo C."/>
            <person name="Racz N."/>
            <person name="Riley R."/>
            <person name="Savchenko A."/>
            <person name="Shiryaev A."/>
            <person name="Soop K."/>
            <person name="Spirin V."/>
            <person name="Szebenyi C."/>
            <person name="Tomsovsky M."/>
            <person name="Tulloss R.E."/>
            <person name="Uehling J."/>
            <person name="Grigoriev I.V."/>
            <person name="Vagvolgyi C."/>
            <person name="Papp T."/>
            <person name="Martin F.M."/>
            <person name="Miettinen O."/>
            <person name="Hibbett D.S."/>
            <person name="Nagy L.G."/>
        </authorList>
    </citation>
    <scope>NUCLEOTIDE SEQUENCE [LARGE SCALE GENOMIC DNA]</scope>
    <source>
        <strain evidence="11 12">FP101781</strain>
    </source>
</reference>
<proteinExistence type="predicted"/>
<feature type="compositionally biased region" description="Polar residues" evidence="8">
    <location>
        <begin position="632"/>
        <end position="641"/>
    </location>
</feature>
<organism evidence="11 12">
    <name type="scientific">Coprinellus micaceus</name>
    <name type="common">Glistening ink-cap mushroom</name>
    <name type="synonym">Coprinus micaceus</name>
    <dbReference type="NCBI Taxonomy" id="71717"/>
    <lineage>
        <taxon>Eukaryota</taxon>
        <taxon>Fungi</taxon>
        <taxon>Dikarya</taxon>
        <taxon>Basidiomycota</taxon>
        <taxon>Agaricomycotina</taxon>
        <taxon>Agaricomycetes</taxon>
        <taxon>Agaricomycetidae</taxon>
        <taxon>Agaricales</taxon>
        <taxon>Agaricineae</taxon>
        <taxon>Psathyrellaceae</taxon>
        <taxon>Coprinellus</taxon>
    </lineage>
</organism>
<feature type="compositionally biased region" description="Polar residues" evidence="8">
    <location>
        <begin position="375"/>
        <end position="387"/>
    </location>
</feature>
<keyword evidence="7" id="KW-0175">Coiled coil</keyword>
<feature type="compositionally biased region" description="Pro residues" evidence="8">
    <location>
        <begin position="809"/>
        <end position="826"/>
    </location>
</feature>
<feature type="region of interest" description="Disordered" evidence="8">
    <location>
        <begin position="290"/>
        <end position="613"/>
    </location>
</feature>
<feature type="compositionally biased region" description="Polar residues" evidence="8">
    <location>
        <begin position="650"/>
        <end position="670"/>
    </location>
</feature>
<feature type="compositionally biased region" description="Low complexity" evidence="8">
    <location>
        <begin position="848"/>
        <end position="875"/>
    </location>
</feature>
<gene>
    <name evidence="11" type="ORF">FA13DRAFT_1726731</name>
</gene>
<dbReference type="GO" id="GO:0120104">
    <property type="term" value="C:mitotic actomyosin contractile ring, proximal layer"/>
    <property type="evidence" value="ECO:0007669"/>
    <property type="project" value="TreeGrafter"/>
</dbReference>
<feature type="compositionally biased region" description="Low complexity" evidence="8">
    <location>
        <begin position="577"/>
        <end position="588"/>
    </location>
</feature>
<comment type="caution">
    <text evidence="11">The sequence shown here is derived from an EMBL/GenBank/DDBJ whole genome shotgun (WGS) entry which is preliminary data.</text>
</comment>
<feature type="compositionally biased region" description="Pro residues" evidence="8">
    <location>
        <begin position="703"/>
        <end position="715"/>
    </location>
</feature>
<evidence type="ECO:0000259" key="10">
    <source>
        <dbReference type="PROSITE" id="PS51741"/>
    </source>
</evidence>
<dbReference type="GO" id="GO:0005543">
    <property type="term" value="F:phospholipid binding"/>
    <property type="evidence" value="ECO:0007669"/>
    <property type="project" value="TreeGrafter"/>
</dbReference>
<feature type="compositionally biased region" description="Low complexity" evidence="8">
    <location>
        <begin position="392"/>
        <end position="407"/>
    </location>
</feature>
<comment type="subcellular location">
    <subcellularLocation>
        <location evidence="1">Cytoplasm</location>
        <location evidence="1">Cytoskeleton</location>
    </subcellularLocation>
</comment>
<dbReference type="FunFam" id="1.20.1270.60:FF:000045">
    <property type="entry name" value="Cell division control protein"/>
    <property type="match status" value="1"/>
</dbReference>
<protein>
    <recommendedName>
        <fullName evidence="13">SH3 domain-containing protein</fullName>
    </recommendedName>
</protein>
<feature type="domain" description="F-BAR" evidence="10">
    <location>
        <begin position="27"/>
        <end position="280"/>
    </location>
</feature>
<dbReference type="GO" id="GO:0030036">
    <property type="term" value="P:actin cytoskeleton organization"/>
    <property type="evidence" value="ECO:0007669"/>
    <property type="project" value="UniProtKB-ARBA"/>
</dbReference>
<dbReference type="CDD" id="cd00174">
    <property type="entry name" value="SH3"/>
    <property type="match status" value="1"/>
</dbReference>
<evidence type="ECO:0000256" key="3">
    <source>
        <dbReference type="ARBA" id="ARBA00022490"/>
    </source>
</evidence>
<evidence type="ECO:0000256" key="6">
    <source>
        <dbReference type="PROSITE-ProRule" id="PRU00192"/>
    </source>
</evidence>